<gene>
    <name evidence="2" type="ORF">JAAARDRAFT_39313</name>
</gene>
<reference evidence="3" key="1">
    <citation type="journal article" date="2014" name="Proc. Natl. Acad. Sci. U.S.A.">
        <title>Extensive sampling of basidiomycete genomes demonstrates inadequacy of the white-rot/brown-rot paradigm for wood decay fungi.</title>
        <authorList>
            <person name="Riley R."/>
            <person name="Salamov A.A."/>
            <person name="Brown D.W."/>
            <person name="Nagy L.G."/>
            <person name="Floudas D."/>
            <person name="Held B.W."/>
            <person name="Levasseur A."/>
            <person name="Lombard V."/>
            <person name="Morin E."/>
            <person name="Otillar R."/>
            <person name="Lindquist E.A."/>
            <person name="Sun H."/>
            <person name="LaButti K.M."/>
            <person name="Schmutz J."/>
            <person name="Jabbour D."/>
            <person name="Luo H."/>
            <person name="Baker S.E."/>
            <person name="Pisabarro A.G."/>
            <person name="Walton J.D."/>
            <person name="Blanchette R.A."/>
            <person name="Henrissat B."/>
            <person name="Martin F."/>
            <person name="Cullen D."/>
            <person name="Hibbett D.S."/>
            <person name="Grigoriev I.V."/>
        </authorList>
    </citation>
    <scope>NUCLEOTIDE SEQUENCE [LARGE SCALE GENOMIC DNA]</scope>
    <source>
        <strain evidence="3">MUCL 33604</strain>
    </source>
</reference>
<evidence type="ECO:0000256" key="1">
    <source>
        <dbReference type="SAM" id="MobiDB-lite"/>
    </source>
</evidence>
<accession>A0A067PFD7</accession>
<name>A0A067PFD7_9AGAM</name>
<sequence length="134" mass="14968">MPFPSDTAPVSPAHPTPSPDVRPEEQTKPAPVPITYWNQLLALSTAPTEEEFGDVKYLAARGMEKELRKIEVYLETSGRPLGADNARQMVDIKATLGRTSTHRDDPLPDLTSFELWALAKRLQYLRSRLGIRVA</sequence>
<dbReference type="Proteomes" id="UP000027265">
    <property type="component" value="Unassembled WGS sequence"/>
</dbReference>
<keyword evidence="3" id="KW-1185">Reference proteome</keyword>
<proteinExistence type="predicted"/>
<feature type="region of interest" description="Disordered" evidence="1">
    <location>
        <begin position="1"/>
        <end position="30"/>
    </location>
</feature>
<dbReference type="AlphaFoldDB" id="A0A067PFD7"/>
<dbReference type="HOGENOM" id="CLU_1896516_0_0_1"/>
<protein>
    <submittedName>
        <fullName evidence="2">Uncharacterized protein</fullName>
    </submittedName>
</protein>
<evidence type="ECO:0000313" key="3">
    <source>
        <dbReference type="Proteomes" id="UP000027265"/>
    </source>
</evidence>
<dbReference type="InParanoid" id="A0A067PFD7"/>
<evidence type="ECO:0000313" key="2">
    <source>
        <dbReference type="EMBL" id="KDQ53628.1"/>
    </source>
</evidence>
<organism evidence="2 3">
    <name type="scientific">Jaapia argillacea MUCL 33604</name>
    <dbReference type="NCBI Taxonomy" id="933084"/>
    <lineage>
        <taxon>Eukaryota</taxon>
        <taxon>Fungi</taxon>
        <taxon>Dikarya</taxon>
        <taxon>Basidiomycota</taxon>
        <taxon>Agaricomycotina</taxon>
        <taxon>Agaricomycetes</taxon>
        <taxon>Agaricomycetidae</taxon>
        <taxon>Jaapiales</taxon>
        <taxon>Jaapiaceae</taxon>
        <taxon>Jaapia</taxon>
    </lineage>
</organism>
<dbReference type="EMBL" id="KL197733">
    <property type="protein sequence ID" value="KDQ53628.1"/>
    <property type="molecule type" value="Genomic_DNA"/>
</dbReference>